<dbReference type="InterPro" id="IPR050541">
    <property type="entry name" value="LRR_TM_domain-containing"/>
</dbReference>
<dbReference type="Gene3D" id="3.80.10.10">
    <property type="entry name" value="Ribonuclease Inhibitor"/>
    <property type="match status" value="4"/>
</dbReference>
<dbReference type="Pfam" id="PF00560">
    <property type="entry name" value="LRR_1"/>
    <property type="match status" value="1"/>
</dbReference>
<dbReference type="KEGG" id="pmrn:116949489"/>
<reference evidence="13" key="1">
    <citation type="submission" date="2025-08" db="UniProtKB">
        <authorList>
            <consortium name="RefSeq"/>
        </authorList>
    </citation>
    <scope>IDENTIFICATION</scope>
    <source>
        <tissue evidence="13">Sperm</tissue>
    </source>
</reference>
<dbReference type="InterPro" id="IPR000483">
    <property type="entry name" value="Cys-rich_flank_reg_C"/>
</dbReference>
<evidence type="ECO:0000256" key="2">
    <source>
        <dbReference type="ARBA" id="ARBA00022475"/>
    </source>
</evidence>
<keyword evidence="3" id="KW-0433">Leucine-rich repeat</keyword>
<dbReference type="InterPro" id="IPR032675">
    <property type="entry name" value="LRR_dom_sf"/>
</dbReference>
<protein>
    <submittedName>
        <fullName evidence="13">Chondroadherin-like protein</fullName>
    </submittedName>
</protein>
<evidence type="ECO:0000256" key="8">
    <source>
        <dbReference type="ARBA" id="ARBA00023136"/>
    </source>
</evidence>
<sequence length="793" mass="88167">MVCLTALCKMVLAERSMIHIFMYSFAAFAVKHETQACPPRCQCDSLKRDVGCVSKRLTSVPRGLPPRTRTLHLNGNSITALTAHSFARVPRLEDLQLRDCGVRDIGGGVFRGMSHLAGLDLSNNDLQILHPGAFAGLTTLKTLLLHNNRLLEIKAGAFSSLQQLSLLNLTGNRLTYLPDGALRGLKWLGYLRLSNNALSSLGDDVFAGLSSLRRLDLDGNRLQFVPVEALAKLRRVVAMDLSENPLTFIGDSAFRTPALQRLRADDTALQNVAPGAFDASPGLLSLYLRRSQLKVVHPMTSLTRLRQLSLHGSPLQCDCYLRDFREWLRANAANLSFSGTCATPVGVYLRRLTDLQPDQLKCKSGQRSARPGGRPREPEGCPKRCNCRPEVHHVACKSKGLTAVPGNIPGYTWLLDLQDNQVSVVPKKAFSTANNLFSLHLQNNRINDFGKDAFYGLGKLIYLYLSNNSISHLSNYVFNGLSSLTYLYLDHNLLTVLGACMFKPLDNLNSLNLGYNGIHRVDEKAFDGARKLRGLNLTSNNVSSLPAATFSSTPEIETLSLDKNKLAHVPTRCLQNAPNLKKLDLSYNPIKSIAPDAFAKGPRFLQHLWIGYTDLQKVRAFRLHRVDYTLHVRVHRSFVTTSCAPGEVVNISEPACHPPIIRWLVSPLQVHAQSLRGLSPALRSLDLRHNKLRSLQLPYSSLTSLRILHLHGNPWACDCSLMPLQRWLEVRRIRQGGRCTEPKSVRGNPLRSVSLAHCEARHKFNNARSAEPDGRRARHARHCVSEAHVNPPK</sequence>
<keyword evidence="8" id="KW-0472">Membrane</keyword>
<evidence type="ECO:0000259" key="10">
    <source>
        <dbReference type="SMART" id="SM00013"/>
    </source>
</evidence>
<keyword evidence="2" id="KW-1003">Cell membrane</keyword>
<dbReference type="SUPFAM" id="SSF52058">
    <property type="entry name" value="L domain-like"/>
    <property type="match status" value="2"/>
</dbReference>
<comment type="subcellular location">
    <subcellularLocation>
        <location evidence="1">Cell membrane</location>
    </subcellularLocation>
</comment>
<dbReference type="GO" id="GO:0005886">
    <property type="term" value="C:plasma membrane"/>
    <property type="evidence" value="ECO:0007669"/>
    <property type="project" value="UniProtKB-SubCell"/>
</dbReference>
<proteinExistence type="predicted"/>
<keyword evidence="12" id="KW-1185">Reference proteome</keyword>
<dbReference type="PROSITE" id="PS51450">
    <property type="entry name" value="LRR"/>
    <property type="match status" value="3"/>
</dbReference>
<organism evidence="12 13">
    <name type="scientific">Petromyzon marinus</name>
    <name type="common">Sea lamprey</name>
    <dbReference type="NCBI Taxonomy" id="7757"/>
    <lineage>
        <taxon>Eukaryota</taxon>
        <taxon>Metazoa</taxon>
        <taxon>Chordata</taxon>
        <taxon>Craniata</taxon>
        <taxon>Vertebrata</taxon>
        <taxon>Cyclostomata</taxon>
        <taxon>Hyperoartia</taxon>
        <taxon>Petromyzontiformes</taxon>
        <taxon>Petromyzontidae</taxon>
        <taxon>Petromyzon</taxon>
    </lineage>
</organism>
<evidence type="ECO:0000256" key="7">
    <source>
        <dbReference type="ARBA" id="ARBA00022989"/>
    </source>
</evidence>
<evidence type="ECO:0000256" key="1">
    <source>
        <dbReference type="ARBA" id="ARBA00004236"/>
    </source>
</evidence>
<evidence type="ECO:0000256" key="4">
    <source>
        <dbReference type="ARBA" id="ARBA00022692"/>
    </source>
</evidence>
<evidence type="ECO:0000313" key="12">
    <source>
        <dbReference type="Proteomes" id="UP001318040"/>
    </source>
</evidence>
<dbReference type="Pfam" id="PF12799">
    <property type="entry name" value="LRR_4"/>
    <property type="match status" value="1"/>
</dbReference>
<dbReference type="InterPro" id="IPR025875">
    <property type="entry name" value="Leu-rich_rpt_4"/>
</dbReference>
<dbReference type="AlphaFoldDB" id="A0AAJ7TRJ8"/>
<dbReference type="Pfam" id="PF13855">
    <property type="entry name" value="LRR_8"/>
    <property type="match status" value="4"/>
</dbReference>
<dbReference type="SMART" id="SM00082">
    <property type="entry name" value="LRRCT"/>
    <property type="match status" value="2"/>
</dbReference>
<dbReference type="PANTHER" id="PTHR24369:SF196">
    <property type="entry name" value="RETICULON 4 RECEPTOR LIKE 1"/>
    <property type="match status" value="1"/>
</dbReference>
<dbReference type="SMART" id="SM00013">
    <property type="entry name" value="LRRNT"/>
    <property type="match status" value="2"/>
</dbReference>
<dbReference type="PANTHER" id="PTHR24369">
    <property type="entry name" value="ANTIGEN BSP, PUTATIVE-RELATED"/>
    <property type="match status" value="1"/>
</dbReference>
<dbReference type="FunFam" id="3.80.10.10:FF:001438">
    <property type="entry name" value="Uncharacterized protein"/>
    <property type="match status" value="1"/>
</dbReference>
<evidence type="ECO:0000256" key="3">
    <source>
        <dbReference type="ARBA" id="ARBA00022614"/>
    </source>
</evidence>
<feature type="domain" description="LRRNT" evidence="10">
    <location>
        <begin position="36"/>
        <end position="70"/>
    </location>
</feature>
<keyword evidence="7" id="KW-1133">Transmembrane helix</keyword>
<keyword evidence="5" id="KW-0732">Signal</keyword>
<accession>A0AAJ7TRJ8</accession>
<dbReference type="RefSeq" id="XP_032822759.1">
    <property type="nucleotide sequence ID" value="XM_032966868.1"/>
</dbReference>
<keyword evidence="4" id="KW-0812">Transmembrane</keyword>
<feature type="domain" description="LRRCT" evidence="11">
    <location>
        <begin position="713"/>
        <end position="759"/>
    </location>
</feature>
<keyword evidence="9" id="KW-0325">Glycoprotein</keyword>
<feature type="domain" description="LRRCT" evidence="11">
    <location>
        <begin position="313"/>
        <end position="363"/>
    </location>
</feature>
<dbReference type="FunFam" id="3.80.10.10:FF:000770">
    <property type="entry name" value="Uncharacterized protein"/>
    <property type="match status" value="1"/>
</dbReference>
<evidence type="ECO:0000256" key="6">
    <source>
        <dbReference type="ARBA" id="ARBA00022737"/>
    </source>
</evidence>
<feature type="domain" description="LRRNT" evidence="10">
    <location>
        <begin position="380"/>
        <end position="414"/>
    </location>
</feature>
<evidence type="ECO:0000256" key="9">
    <source>
        <dbReference type="ARBA" id="ARBA00023180"/>
    </source>
</evidence>
<name>A0AAJ7TRJ8_PETMA</name>
<dbReference type="Proteomes" id="UP001318040">
    <property type="component" value="Chromosome 37"/>
</dbReference>
<dbReference type="SMART" id="SM00369">
    <property type="entry name" value="LRR_TYP"/>
    <property type="match status" value="16"/>
</dbReference>
<evidence type="ECO:0000313" key="13">
    <source>
        <dbReference type="RefSeq" id="XP_032822759.1"/>
    </source>
</evidence>
<dbReference type="InterPro" id="IPR003591">
    <property type="entry name" value="Leu-rich_rpt_typical-subtyp"/>
</dbReference>
<gene>
    <name evidence="13" type="primary">LOC116949489</name>
</gene>
<dbReference type="InterPro" id="IPR000372">
    <property type="entry name" value="LRRNT"/>
</dbReference>
<keyword evidence="6" id="KW-0677">Repeat</keyword>
<evidence type="ECO:0000256" key="5">
    <source>
        <dbReference type="ARBA" id="ARBA00022729"/>
    </source>
</evidence>
<dbReference type="InterPro" id="IPR001611">
    <property type="entry name" value="Leu-rich_rpt"/>
</dbReference>
<evidence type="ECO:0000259" key="11">
    <source>
        <dbReference type="SMART" id="SM00082"/>
    </source>
</evidence>